<evidence type="ECO:0000313" key="3">
    <source>
        <dbReference type="EMBL" id="BAD58723.1"/>
    </source>
</evidence>
<protein>
    <submittedName>
        <fullName evidence="3">Uncharacterized protein</fullName>
    </submittedName>
</protein>
<dbReference type="KEGG" id="nfa:NFA_38750"/>
<evidence type="ECO:0000313" key="4">
    <source>
        <dbReference type="Proteomes" id="UP000006820"/>
    </source>
</evidence>
<gene>
    <name evidence="3" type="ordered locus">NFA_38750</name>
</gene>
<dbReference type="Proteomes" id="UP000006820">
    <property type="component" value="Chromosome"/>
</dbReference>
<evidence type="ECO:0000256" key="2">
    <source>
        <dbReference type="SAM" id="Phobius"/>
    </source>
</evidence>
<sequence length="68" mass="7192">MRSAMPPGAAPGGAMIALLWVVVIGLPFAVIVGAMCWPERIPPKESVNEIPTRVEADDRRRSGCHGPG</sequence>
<feature type="region of interest" description="Disordered" evidence="1">
    <location>
        <begin position="48"/>
        <end position="68"/>
    </location>
</feature>
<dbReference type="EMBL" id="AP006618">
    <property type="protein sequence ID" value="BAD58723.1"/>
    <property type="molecule type" value="Genomic_DNA"/>
</dbReference>
<feature type="transmembrane region" description="Helical" evidence="2">
    <location>
        <begin position="12"/>
        <end position="37"/>
    </location>
</feature>
<organism evidence="3 4">
    <name type="scientific">Nocardia farcinica (strain IFM 10152)</name>
    <dbReference type="NCBI Taxonomy" id="247156"/>
    <lineage>
        <taxon>Bacteria</taxon>
        <taxon>Bacillati</taxon>
        <taxon>Actinomycetota</taxon>
        <taxon>Actinomycetes</taxon>
        <taxon>Mycobacteriales</taxon>
        <taxon>Nocardiaceae</taxon>
        <taxon>Nocardia</taxon>
    </lineage>
</organism>
<keyword evidence="2" id="KW-0472">Membrane</keyword>
<reference evidence="3 4" key="1">
    <citation type="journal article" date="2004" name="Proc. Natl. Acad. Sci. U.S.A.">
        <title>The complete genomic sequence of Nocardia farcinica IFM 10152.</title>
        <authorList>
            <person name="Ishikawa J."/>
            <person name="Yamashita A."/>
            <person name="Mikami Y."/>
            <person name="Hoshino Y."/>
            <person name="Kurita H."/>
            <person name="Hotta K."/>
            <person name="Shiba T."/>
            <person name="Hattori M."/>
        </authorList>
    </citation>
    <scope>NUCLEOTIDE SEQUENCE [LARGE SCALE GENOMIC DNA]</scope>
    <source>
        <strain evidence="3 4">IFM 10152</strain>
    </source>
</reference>
<dbReference type="HOGENOM" id="CLU_2789754_0_0_11"/>
<name>Q5YSW8_NOCFA</name>
<keyword evidence="4" id="KW-1185">Reference proteome</keyword>
<keyword evidence="2" id="KW-0812">Transmembrane</keyword>
<evidence type="ECO:0000256" key="1">
    <source>
        <dbReference type="SAM" id="MobiDB-lite"/>
    </source>
</evidence>
<proteinExistence type="predicted"/>
<keyword evidence="2" id="KW-1133">Transmembrane helix</keyword>
<feature type="compositionally biased region" description="Basic and acidic residues" evidence="1">
    <location>
        <begin position="48"/>
        <end position="61"/>
    </location>
</feature>
<accession>Q5YSW8</accession>
<dbReference type="AlphaFoldDB" id="Q5YSW8"/>